<evidence type="ECO:0000259" key="1">
    <source>
        <dbReference type="Pfam" id="PF00646"/>
    </source>
</evidence>
<gene>
    <name evidence="2" type="ORF">C2845_PM13G10540</name>
</gene>
<protein>
    <recommendedName>
        <fullName evidence="1">F-box domain-containing protein</fullName>
    </recommendedName>
</protein>
<accession>A0A3L6RGU6</accession>
<sequence>MACRRRRGSLPPTFPLDGEDILREILVRLPTEHSSLPRASLVCKQWLRVISNPAFLRRYRAHHGEPLLLGVFVDNWGYPLFRSIHDSPDRILRERFLLPVDEWVPGQWGPDSCRHGRVLVFNQSRNEAIVWDPATGERLYIAAPPEFDEKGKNVLNGAVLCAATDEAHVHGDCHSRPPAPFSSS</sequence>
<dbReference type="PANTHER" id="PTHR32133:SF266">
    <property type="entry name" value="F-BOX DOMAIN-CONTAINING PROTEIN"/>
    <property type="match status" value="1"/>
</dbReference>
<dbReference type="EMBL" id="PQIB02000008">
    <property type="protein sequence ID" value="RLN03302.1"/>
    <property type="molecule type" value="Genomic_DNA"/>
</dbReference>
<reference evidence="3" key="1">
    <citation type="journal article" date="2019" name="Nat. Commun.">
        <title>The genome of broomcorn millet.</title>
        <authorList>
            <person name="Zou C."/>
            <person name="Miki D."/>
            <person name="Li D."/>
            <person name="Tang Q."/>
            <person name="Xiao L."/>
            <person name="Rajput S."/>
            <person name="Deng P."/>
            <person name="Jia W."/>
            <person name="Huang R."/>
            <person name="Zhang M."/>
            <person name="Sun Y."/>
            <person name="Hu J."/>
            <person name="Fu X."/>
            <person name="Schnable P.S."/>
            <person name="Li F."/>
            <person name="Zhang H."/>
            <person name="Feng B."/>
            <person name="Zhu X."/>
            <person name="Liu R."/>
            <person name="Schnable J.C."/>
            <person name="Zhu J.-K."/>
            <person name="Zhang H."/>
        </authorList>
    </citation>
    <scope>NUCLEOTIDE SEQUENCE [LARGE SCALE GENOMIC DNA]</scope>
</reference>
<keyword evidence="3" id="KW-1185">Reference proteome</keyword>
<name>A0A3L6RGU6_PANMI</name>
<dbReference type="Proteomes" id="UP000275267">
    <property type="component" value="Unassembled WGS sequence"/>
</dbReference>
<dbReference type="Gene3D" id="1.20.1280.50">
    <property type="match status" value="1"/>
</dbReference>
<organism evidence="2 3">
    <name type="scientific">Panicum miliaceum</name>
    <name type="common">Proso millet</name>
    <name type="synonym">Broomcorn millet</name>
    <dbReference type="NCBI Taxonomy" id="4540"/>
    <lineage>
        <taxon>Eukaryota</taxon>
        <taxon>Viridiplantae</taxon>
        <taxon>Streptophyta</taxon>
        <taxon>Embryophyta</taxon>
        <taxon>Tracheophyta</taxon>
        <taxon>Spermatophyta</taxon>
        <taxon>Magnoliopsida</taxon>
        <taxon>Liliopsida</taxon>
        <taxon>Poales</taxon>
        <taxon>Poaceae</taxon>
        <taxon>PACMAD clade</taxon>
        <taxon>Panicoideae</taxon>
        <taxon>Panicodae</taxon>
        <taxon>Paniceae</taxon>
        <taxon>Panicinae</taxon>
        <taxon>Panicum</taxon>
        <taxon>Panicum sect. Panicum</taxon>
    </lineage>
</organism>
<dbReference type="OrthoDB" id="693649at2759"/>
<evidence type="ECO:0000313" key="3">
    <source>
        <dbReference type="Proteomes" id="UP000275267"/>
    </source>
</evidence>
<comment type="caution">
    <text evidence="2">The sequence shown here is derived from an EMBL/GenBank/DDBJ whole genome shotgun (WGS) entry which is preliminary data.</text>
</comment>
<feature type="domain" description="F-box" evidence="1">
    <location>
        <begin position="19"/>
        <end position="57"/>
    </location>
</feature>
<dbReference type="PANTHER" id="PTHR32133">
    <property type="entry name" value="OS07G0120400 PROTEIN"/>
    <property type="match status" value="1"/>
</dbReference>
<evidence type="ECO:0000313" key="2">
    <source>
        <dbReference type="EMBL" id="RLN03302.1"/>
    </source>
</evidence>
<dbReference type="AlphaFoldDB" id="A0A3L6RGU6"/>
<proteinExistence type="predicted"/>
<dbReference type="InterPro" id="IPR001810">
    <property type="entry name" value="F-box_dom"/>
</dbReference>
<dbReference type="InterPro" id="IPR036047">
    <property type="entry name" value="F-box-like_dom_sf"/>
</dbReference>
<dbReference type="SUPFAM" id="SSF81383">
    <property type="entry name" value="F-box domain"/>
    <property type="match status" value="1"/>
</dbReference>
<dbReference type="Pfam" id="PF00646">
    <property type="entry name" value="F-box"/>
    <property type="match status" value="1"/>
</dbReference>